<dbReference type="PANTHER" id="PTHR24303:SF31">
    <property type="entry name" value="CYTOCHROME P450 307A1-RELATED"/>
    <property type="match status" value="1"/>
</dbReference>
<evidence type="ECO:0000256" key="8">
    <source>
        <dbReference type="SAM" id="Coils"/>
    </source>
</evidence>
<keyword evidence="10" id="KW-1185">Reference proteome</keyword>
<proteinExistence type="inferred from homology"/>
<keyword evidence="6 7" id="KW-0349">Heme</keyword>
<evidence type="ECO:0000256" key="5">
    <source>
        <dbReference type="ARBA" id="ARBA00023033"/>
    </source>
</evidence>
<dbReference type="EMBL" id="MSFU01000029">
    <property type="protein sequence ID" value="PWY64809.1"/>
    <property type="molecule type" value="Genomic_DNA"/>
</dbReference>
<dbReference type="VEuPathDB" id="FungiDB:BO83DRAFT_453646"/>
<dbReference type="Proteomes" id="UP000246171">
    <property type="component" value="Unassembled WGS sequence"/>
</dbReference>
<gene>
    <name evidence="9" type="ORF">BO83DRAFT_453646</name>
</gene>
<sequence length="469" mass="53797">MSAVRPVNGDKMQMPGPEYLLPQGQAKEKIIAPSQMSAKWRAEYGSIYRIWNGVWPEIVITDPKDVEAWFSGKGEHSKFSFTPSGALFNYAMGDAVGLINGHDWKVLRKLLDPYVNFSSSAKLTPFIFQRAMDHVQHVPAQTLAPSKENIIVNAYRAVQSYPFFTQMETFFGPLTKAQKEEVWAINQTFLVLSNWVLEQGLTRSRLLKYFYSIKAWVLIRQFDQRWRTFNREVVDQKRSQTELPIIRLWTNVENGDITEDQLIHTFTESIFANLDVTTSVITGCVLHIAENKRIQKKLQMEIDEHQDNLTEYIKRQDTFLHWCFLESIRLEPIPGTLAIAFSLAGRCSQDKILGGYHIPANTSVVIDAYSININNPYWGPDTKDYRPERFEGLHPRELKYNLSTFGYGSRKCLGAHLGGKMVRSIVAALLSQYDIDLEGQAKDGDRYRTDESSFFAKYLANIQLTPRTL</sequence>
<dbReference type="GO" id="GO:0020037">
    <property type="term" value="F:heme binding"/>
    <property type="evidence" value="ECO:0007669"/>
    <property type="project" value="InterPro"/>
</dbReference>
<dbReference type="GO" id="GO:0005506">
    <property type="term" value="F:iron ion binding"/>
    <property type="evidence" value="ECO:0007669"/>
    <property type="project" value="InterPro"/>
</dbReference>
<evidence type="ECO:0000313" key="10">
    <source>
        <dbReference type="Proteomes" id="UP000246171"/>
    </source>
</evidence>
<dbReference type="OrthoDB" id="2789670at2759"/>
<organism evidence="9 10">
    <name type="scientific">Aspergillus eucalypticola (strain CBS 122712 / IBT 29274)</name>
    <dbReference type="NCBI Taxonomy" id="1448314"/>
    <lineage>
        <taxon>Eukaryota</taxon>
        <taxon>Fungi</taxon>
        <taxon>Dikarya</taxon>
        <taxon>Ascomycota</taxon>
        <taxon>Pezizomycotina</taxon>
        <taxon>Eurotiomycetes</taxon>
        <taxon>Eurotiomycetidae</taxon>
        <taxon>Eurotiales</taxon>
        <taxon>Aspergillaceae</taxon>
        <taxon>Aspergillus</taxon>
        <taxon>Aspergillus subgen. Circumdati</taxon>
    </lineage>
</organism>
<comment type="caution">
    <text evidence="9">The sequence shown here is derived from an EMBL/GenBank/DDBJ whole genome shotgun (WGS) entry which is preliminary data.</text>
</comment>
<dbReference type="PRINTS" id="PR00463">
    <property type="entry name" value="EP450I"/>
</dbReference>
<dbReference type="InterPro" id="IPR001128">
    <property type="entry name" value="Cyt_P450"/>
</dbReference>
<dbReference type="AlphaFoldDB" id="A0A317UTW8"/>
<accession>A0A317UTW8</accession>
<evidence type="ECO:0000256" key="3">
    <source>
        <dbReference type="ARBA" id="ARBA00023002"/>
    </source>
</evidence>
<dbReference type="GO" id="GO:0004497">
    <property type="term" value="F:monooxygenase activity"/>
    <property type="evidence" value="ECO:0007669"/>
    <property type="project" value="UniProtKB-KW"/>
</dbReference>
<evidence type="ECO:0000256" key="7">
    <source>
        <dbReference type="RuleBase" id="RU000461"/>
    </source>
</evidence>
<dbReference type="InterPro" id="IPR036396">
    <property type="entry name" value="Cyt_P450_sf"/>
</dbReference>
<protein>
    <submittedName>
        <fullName evidence="9">Cytochrome P450</fullName>
    </submittedName>
</protein>
<dbReference type="Pfam" id="PF00067">
    <property type="entry name" value="p450"/>
    <property type="match status" value="1"/>
</dbReference>
<evidence type="ECO:0000256" key="4">
    <source>
        <dbReference type="ARBA" id="ARBA00023004"/>
    </source>
</evidence>
<evidence type="ECO:0000256" key="2">
    <source>
        <dbReference type="ARBA" id="ARBA00022723"/>
    </source>
</evidence>
<evidence type="ECO:0000313" key="9">
    <source>
        <dbReference type="EMBL" id="PWY64809.1"/>
    </source>
</evidence>
<keyword evidence="8" id="KW-0175">Coiled coil</keyword>
<dbReference type="SUPFAM" id="SSF48264">
    <property type="entry name" value="Cytochrome P450"/>
    <property type="match status" value="1"/>
</dbReference>
<keyword evidence="3 7" id="KW-0560">Oxidoreductase</keyword>
<keyword evidence="2 6" id="KW-0479">Metal-binding</keyword>
<feature type="binding site" description="axial binding residue" evidence="6">
    <location>
        <position position="412"/>
    </location>
    <ligand>
        <name>heme</name>
        <dbReference type="ChEBI" id="CHEBI:30413"/>
    </ligand>
    <ligandPart>
        <name>Fe</name>
        <dbReference type="ChEBI" id="CHEBI:18248"/>
    </ligandPart>
</feature>
<keyword evidence="4 6" id="KW-0408">Iron</keyword>
<dbReference type="Gene3D" id="1.10.630.10">
    <property type="entry name" value="Cytochrome P450"/>
    <property type="match status" value="1"/>
</dbReference>
<dbReference type="GeneID" id="37058879"/>
<name>A0A317UTW8_ASPEC</name>
<reference evidence="9" key="1">
    <citation type="submission" date="2016-12" db="EMBL/GenBank/DDBJ databases">
        <title>The genomes of Aspergillus section Nigri reveals drivers in fungal speciation.</title>
        <authorList>
            <consortium name="DOE Joint Genome Institute"/>
            <person name="Vesth T.C."/>
            <person name="Nybo J."/>
            <person name="Theobald S."/>
            <person name="Brandl J."/>
            <person name="Frisvad J.C."/>
            <person name="Nielsen K.F."/>
            <person name="Lyhne E.K."/>
            <person name="Kogle M.E."/>
            <person name="Kuo A."/>
            <person name="Riley R."/>
            <person name="Clum A."/>
            <person name="Nolan M."/>
            <person name="Lipzen A."/>
            <person name="Salamov A."/>
            <person name="Henrissat B."/>
            <person name="Wiebenga A."/>
            <person name="De vries R.P."/>
            <person name="Grigoriev I.V."/>
            <person name="Mortensen U.H."/>
            <person name="Andersen M.R."/>
            <person name="Baker S.E."/>
        </authorList>
    </citation>
    <scope>NUCLEOTIDE SEQUENCE</scope>
    <source>
        <strain evidence="9">CBS 122712</strain>
    </source>
</reference>
<dbReference type="RefSeq" id="XP_025384127.1">
    <property type="nucleotide sequence ID" value="XM_025536917.1"/>
</dbReference>
<dbReference type="InterPro" id="IPR002401">
    <property type="entry name" value="Cyt_P450_E_grp-I"/>
</dbReference>
<dbReference type="PROSITE" id="PS00086">
    <property type="entry name" value="CYTOCHROME_P450"/>
    <property type="match status" value="1"/>
</dbReference>
<keyword evidence="5 7" id="KW-0503">Monooxygenase</keyword>
<dbReference type="InterPro" id="IPR017972">
    <property type="entry name" value="Cyt_P450_CS"/>
</dbReference>
<evidence type="ECO:0000256" key="6">
    <source>
        <dbReference type="PIRSR" id="PIRSR602401-1"/>
    </source>
</evidence>
<comment type="cofactor">
    <cofactor evidence="1 6">
        <name>heme</name>
        <dbReference type="ChEBI" id="CHEBI:30413"/>
    </cofactor>
</comment>
<evidence type="ECO:0000256" key="1">
    <source>
        <dbReference type="ARBA" id="ARBA00001971"/>
    </source>
</evidence>
<feature type="coiled-coil region" evidence="8">
    <location>
        <begin position="288"/>
        <end position="315"/>
    </location>
</feature>
<dbReference type="PANTHER" id="PTHR24303">
    <property type="entry name" value="HEME-BINDING MONOOXYGENASE FAMILY"/>
    <property type="match status" value="1"/>
</dbReference>
<dbReference type="GO" id="GO:0016705">
    <property type="term" value="F:oxidoreductase activity, acting on paired donors, with incorporation or reduction of molecular oxygen"/>
    <property type="evidence" value="ECO:0007669"/>
    <property type="project" value="InterPro"/>
</dbReference>
<comment type="similarity">
    <text evidence="7">Belongs to the cytochrome P450 family.</text>
</comment>